<gene>
    <name evidence="5" type="ORF">WCN91_11875</name>
</gene>
<keyword evidence="2" id="KW-0175">Coiled coil</keyword>
<proteinExistence type="inferred from homology"/>
<evidence type="ECO:0000256" key="2">
    <source>
        <dbReference type="SAM" id="Coils"/>
    </source>
</evidence>
<feature type="domain" description="CusB-like beta-barrel" evidence="3">
    <location>
        <begin position="214"/>
        <end position="283"/>
    </location>
</feature>
<dbReference type="PANTHER" id="PTHR30469">
    <property type="entry name" value="MULTIDRUG RESISTANCE PROTEIN MDTA"/>
    <property type="match status" value="1"/>
</dbReference>
<sequence length="351" mass="38265">MQPKLVIVLVVGFLVAAIVWFSGVLDQHLAPGTKQAPAPYSGQTQRVGSEPVVAYEAVPGQVIAQQNTKVAARVMAQIEQITVRAGDRVEQGQVLIRLDEQELTTQLQQAKAQVQALQASFTQAQKQLKRAKELFVQGLISQSDIDAATANHDNLSASLQQAQQRQQQAQIALGYATITAPISGRVVERFAEPGDTATPGRDLLAIYNPQQLQLEFAVRERQAVNLKLGDMRQVEIPALGVSQASELVEIVPAADSASRSLLVRLAAPQNAQLLPGLYAQLQLPLPQHEAVMISPQYVYSYGQLDMVLVVERQQLVRRYVRLGRVIGDQVEVLSGLRPGDEIAIDAKPSRL</sequence>
<dbReference type="PANTHER" id="PTHR30469:SF15">
    <property type="entry name" value="HLYD FAMILY OF SECRETION PROTEINS"/>
    <property type="match status" value="1"/>
</dbReference>
<dbReference type="Pfam" id="PF25954">
    <property type="entry name" value="Beta-barrel_RND_2"/>
    <property type="match status" value="1"/>
</dbReference>
<keyword evidence="6" id="KW-1185">Reference proteome</keyword>
<organism evidence="5 6">
    <name type="scientific">Pseudoalteromonas qingdaonensis</name>
    <dbReference type="NCBI Taxonomy" id="3131913"/>
    <lineage>
        <taxon>Bacteria</taxon>
        <taxon>Pseudomonadati</taxon>
        <taxon>Pseudomonadota</taxon>
        <taxon>Gammaproteobacteria</taxon>
        <taxon>Alteromonadales</taxon>
        <taxon>Pseudoalteromonadaceae</taxon>
        <taxon>Pseudoalteromonas</taxon>
    </lineage>
</organism>
<name>A0ABU9MXX8_9GAMM</name>
<dbReference type="Gene3D" id="1.10.287.470">
    <property type="entry name" value="Helix hairpin bin"/>
    <property type="match status" value="1"/>
</dbReference>
<evidence type="ECO:0000259" key="3">
    <source>
        <dbReference type="Pfam" id="PF25954"/>
    </source>
</evidence>
<dbReference type="Proteomes" id="UP001447008">
    <property type="component" value="Unassembled WGS sequence"/>
</dbReference>
<feature type="coiled-coil region" evidence="2">
    <location>
        <begin position="100"/>
        <end position="172"/>
    </location>
</feature>
<dbReference type="RefSeq" id="WP_342679317.1">
    <property type="nucleotide sequence ID" value="NZ_JBCGCU010000013.1"/>
</dbReference>
<protein>
    <submittedName>
        <fullName evidence="5">Efflux RND transporter periplasmic adaptor subunit</fullName>
    </submittedName>
</protein>
<dbReference type="InterPro" id="IPR058647">
    <property type="entry name" value="BSH_CzcB-like"/>
</dbReference>
<dbReference type="EMBL" id="JBCGCU010000013">
    <property type="protein sequence ID" value="MEM0516102.1"/>
    <property type="molecule type" value="Genomic_DNA"/>
</dbReference>
<comment type="caution">
    <text evidence="5">The sequence shown here is derived from an EMBL/GenBank/DDBJ whole genome shotgun (WGS) entry which is preliminary data.</text>
</comment>
<dbReference type="Gene3D" id="2.40.420.20">
    <property type="match status" value="1"/>
</dbReference>
<reference evidence="5 6" key="1">
    <citation type="submission" date="2024-03" db="EMBL/GenBank/DDBJ databases">
        <title>Pseudoalteromonas qingdaonensis sp. nov., isolated from the intestines of marine benthic organisms.</title>
        <authorList>
            <person name="Lin X."/>
            <person name="Fang S."/>
            <person name="Hu X."/>
        </authorList>
    </citation>
    <scope>NUCLEOTIDE SEQUENCE [LARGE SCALE GENOMIC DNA]</scope>
    <source>
        <strain evidence="5 6">YIC-827</strain>
    </source>
</reference>
<dbReference type="NCBIfam" id="TIGR01730">
    <property type="entry name" value="RND_mfp"/>
    <property type="match status" value="1"/>
</dbReference>
<feature type="domain" description="CzcB-like barrel-sandwich hybrid" evidence="4">
    <location>
        <begin position="68"/>
        <end position="204"/>
    </location>
</feature>
<evidence type="ECO:0000256" key="1">
    <source>
        <dbReference type="ARBA" id="ARBA00009477"/>
    </source>
</evidence>
<evidence type="ECO:0000259" key="4">
    <source>
        <dbReference type="Pfam" id="PF25973"/>
    </source>
</evidence>
<comment type="similarity">
    <text evidence="1">Belongs to the membrane fusion protein (MFP) (TC 8.A.1) family.</text>
</comment>
<dbReference type="Pfam" id="PF25973">
    <property type="entry name" value="BSH_CzcB"/>
    <property type="match status" value="1"/>
</dbReference>
<dbReference type="Gene3D" id="2.40.30.170">
    <property type="match status" value="1"/>
</dbReference>
<evidence type="ECO:0000313" key="6">
    <source>
        <dbReference type="Proteomes" id="UP001447008"/>
    </source>
</evidence>
<dbReference type="SUPFAM" id="SSF111369">
    <property type="entry name" value="HlyD-like secretion proteins"/>
    <property type="match status" value="1"/>
</dbReference>
<accession>A0ABU9MXX8</accession>
<evidence type="ECO:0000313" key="5">
    <source>
        <dbReference type="EMBL" id="MEM0516102.1"/>
    </source>
</evidence>
<dbReference type="Gene3D" id="2.40.50.100">
    <property type="match status" value="1"/>
</dbReference>
<dbReference type="InterPro" id="IPR058792">
    <property type="entry name" value="Beta-barrel_RND_2"/>
</dbReference>
<dbReference type="InterPro" id="IPR006143">
    <property type="entry name" value="RND_pump_MFP"/>
</dbReference>